<accession>A0A2T7NG78</accession>
<dbReference type="EMBL" id="PZQS01000013">
    <property type="protein sequence ID" value="PVD20187.1"/>
    <property type="molecule type" value="Genomic_DNA"/>
</dbReference>
<proteinExistence type="predicted"/>
<evidence type="ECO:0000313" key="2">
    <source>
        <dbReference type="EMBL" id="PVD20187.1"/>
    </source>
</evidence>
<sequence length="132" mass="14436">MHGLSNASEIPKGTGNKSWEKASATRPHPCPTCEVDEECELEDAVREQISPGDYTGMQGYNPEKRRKKELTEEEKTSCGGICLTEKSLLTVDSSRDASCRCDVQGAGSFSGHQRESYRRPQRPLAANSEGGD</sequence>
<comment type="caution">
    <text evidence="2">The sequence shown here is derived from an EMBL/GenBank/DDBJ whole genome shotgun (WGS) entry which is preliminary data.</text>
</comment>
<evidence type="ECO:0000313" key="3">
    <source>
        <dbReference type="Proteomes" id="UP000245119"/>
    </source>
</evidence>
<dbReference type="Proteomes" id="UP000245119">
    <property type="component" value="Linkage Group LG13"/>
</dbReference>
<evidence type="ECO:0000256" key="1">
    <source>
        <dbReference type="SAM" id="MobiDB-lite"/>
    </source>
</evidence>
<feature type="region of interest" description="Disordered" evidence="1">
    <location>
        <begin position="105"/>
        <end position="132"/>
    </location>
</feature>
<gene>
    <name evidence="2" type="ORF">C0Q70_20683</name>
</gene>
<organism evidence="2 3">
    <name type="scientific">Pomacea canaliculata</name>
    <name type="common">Golden apple snail</name>
    <dbReference type="NCBI Taxonomy" id="400727"/>
    <lineage>
        <taxon>Eukaryota</taxon>
        <taxon>Metazoa</taxon>
        <taxon>Spiralia</taxon>
        <taxon>Lophotrochozoa</taxon>
        <taxon>Mollusca</taxon>
        <taxon>Gastropoda</taxon>
        <taxon>Caenogastropoda</taxon>
        <taxon>Architaenioglossa</taxon>
        <taxon>Ampullarioidea</taxon>
        <taxon>Ampullariidae</taxon>
        <taxon>Pomacea</taxon>
    </lineage>
</organism>
<feature type="region of interest" description="Disordered" evidence="1">
    <location>
        <begin position="46"/>
        <end position="75"/>
    </location>
</feature>
<protein>
    <submittedName>
        <fullName evidence="2">Uncharacterized protein</fullName>
    </submittedName>
</protein>
<reference evidence="2 3" key="1">
    <citation type="submission" date="2018-04" db="EMBL/GenBank/DDBJ databases">
        <title>The genome of golden apple snail Pomacea canaliculata provides insight into stress tolerance and invasive adaptation.</title>
        <authorList>
            <person name="Liu C."/>
            <person name="Liu B."/>
            <person name="Ren Y."/>
            <person name="Zhang Y."/>
            <person name="Wang H."/>
            <person name="Li S."/>
            <person name="Jiang F."/>
            <person name="Yin L."/>
            <person name="Zhang G."/>
            <person name="Qian W."/>
            <person name="Fan W."/>
        </authorList>
    </citation>
    <scope>NUCLEOTIDE SEQUENCE [LARGE SCALE GENOMIC DNA]</scope>
    <source>
        <strain evidence="2">SZHN2017</strain>
        <tissue evidence="2">Muscle</tissue>
    </source>
</reference>
<name>A0A2T7NG78_POMCA</name>
<dbReference type="AlphaFoldDB" id="A0A2T7NG78"/>
<feature type="region of interest" description="Disordered" evidence="1">
    <location>
        <begin position="1"/>
        <end position="33"/>
    </location>
</feature>
<keyword evidence="3" id="KW-1185">Reference proteome</keyword>